<evidence type="ECO:0008006" key="5">
    <source>
        <dbReference type="Google" id="ProtNLM"/>
    </source>
</evidence>
<dbReference type="PANTHER" id="PTHR45947:SF3">
    <property type="entry name" value="SULFOQUINOVOSYL TRANSFERASE SQD2"/>
    <property type="match status" value="1"/>
</dbReference>
<organism evidence="3 4">
    <name type="scientific">Candidatus Wildermuthbacteria bacterium RIFCSPHIGHO2_01_FULL_49_22b</name>
    <dbReference type="NCBI Taxonomy" id="1802448"/>
    <lineage>
        <taxon>Bacteria</taxon>
        <taxon>Candidatus Wildermuthiibacteriota</taxon>
    </lineage>
</organism>
<dbReference type="STRING" id="1802448.A2672_03215"/>
<dbReference type="PANTHER" id="PTHR45947">
    <property type="entry name" value="SULFOQUINOVOSYL TRANSFERASE SQD2"/>
    <property type="match status" value="1"/>
</dbReference>
<dbReference type="GO" id="GO:0016757">
    <property type="term" value="F:glycosyltransferase activity"/>
    <property type="evidence" value="ECO:0007669"/>
    <property type="project" value="InterPro"/>
</dbReference>
<dbReference type="Pfam" id="PF13579">
    <property type="entry name" value="Glyco_trans_4_4"/>
    <property type="match status" value="1"/>
</dbReference>
<dbReference type="InterPro" id="IPR050194">
    <property type="entry name" value="Glycosyltransferase_grp1"/>
</dbReference>
<evidence type="ECO:0000259" key="1">
    <source>
        <dbReference type="Pfam" id="PF00534"/>
    </source>
</evidence>
<dbReference type="Proteomes" id="UP000178065">
    <property type="component" value="Unassembled WGS sequence"/>
</dbReference>
<feature type="domain" description="Glycosyl transferase family 1" evidence="1">
    <location>
        <begin position="193"/>
        <end position="364"/>
    </location>
</feature>
<accession>A0A1G2QXF4</accession>
<dbReference type="EMBL" id="MHTT01000020">
    <property type="protein sequence ID" value="OHA65117.1"/>
    <property type="molecule type" value="Genomic_DNA"/>
</dbReference>
<protein>
    <recommendedName>
        <fullName evidence="5">Glycosyl transferase family 1</fullName>
    </recommendedName>
</protein>
<evidence type="ECO:0000259" key="2">
    <source>
        <dbReference type="Pfam" id="PF13579"/>
    </source>
</evidence>
<dbReference type="InterPro" id="IPR001296">
    <property type="entry name" value="Glyco_trans_1"/>
</dbReference>
<feature type="domain" description="Glycosyltransferase subfamily 4-like N-terminal" evidence="2">
    <location>
        <begin position="31"/>
        <end position="175"/>
    </location>
</feature>
<dbReference type="SUPFAM" id="SSF53756">
    <property type="entry name" value="UDP-Glycosyltransferase/glycogen phosphorylase"/>
    <property type="match status" value="1"/>
</dbReference>
<proteinExistence type="predicted"/>
<sequence>MKKRTYPIKVCRVASVDMTLLFLLMPQMKFLKENGYDVSAVCSPGELVPKVEKEGINVKTISIQRRVSLLADIVSLWHLFWYFRKQRFDIVHTHTPKASLLGQIAAWLARVPIRCNTIHGMYVREDSPFKLKWLVFSFLERVVAFCSHHTFSINKVDIEMLVQEGIYGRERIEYLGTGVSLARFDPKKFSEDDRKRKKKELGIPAGKKVVGIVARLVKEKGYPTLFEAFRLLREKHPDTVLLIIGPADPVKKDSFDPNVMAQEYGVGEYTIILGQRFDMEELYPIMDVFTLPSLREGIGSSTLQASAMERPVVVSDIRGCQEAVDHGKTGLLIAPNDSGKLVKALSWMLSHPREAVSMGKRGREKIVREFGDDEVFQRMLTAYERLIQEKL</sequence>
<dbReference type="CDD" id="cd03808">
    <property type="entry name" value="GT4_CapM-like"/>
    <property type="match status" value="1"/>
</dbReference>
<name>A0A1G2QXF4_9BACT</name>
<dbReference type="AlphaFoldDB" id="A0A1G2QXF4"/>
<dbReference type="Gene3D" id="3.40.50.2000">
    <property type="entry name" value="Glycogen Phosphorylase B"/>
    <property type="match status" value="2"/>
</dbReference>
<dbReference type="Pfam" id="PF00534">
    <property type="entry name" value="Glycos_transf_1"/>
    <property type="match status" value="1"/>
</dbReference>
<evidence type="ECO:0000313" key="4">
    <source>
        <dbReference type="Proteomes" id="UP000178065"/>
    </source>
</evidence>
<dbReference type="InterPro" id="IPR028098">
    <property type="entry name" value="Glyco_trans_4-like_N"/>
</dbReference>
<gene>
    <name evidence="3" type="ORF">A2672_03215</name>
</gene>
<reference evidence="3 4" key="1">
    <citation type="journal article" date="2016" name="Nat. Commun.">
        <title>Thousands of microbial genomes shed light on interconnected biogeochemical processes in an aquifer system.</title>
        <authorList>
            <person name="Anantharaman K."/>
            <person name="Brown C.T."/>
            <person name="Hug L.A."/>
            <person name="Sharon I."/>
            <person name="Castelle C.J."/>
            <person name="Probst A.J."/>
            <person name="Thomas B.C."/>
            <person name="Singh A."/>
            <person name="Wilkins M.J."/>
            <person name="Karaoz U."/>
            <person name="Brodie E.L."/>
            <person name="Williams K.H."/>
            <person name="Hubbard S.S."/>
            <person name="Banfield J.F."/>
        </authorList>
    </citation>
    <scope>NUCLEOTIDE SEQUENCE [LARGE SCALE GENOMIC DNA]</scope>
</reference>
<evidence type="ECO:0000313" key="3">
    <source>
        <dbReference type="EMBL" id="OHA65117.1"/>
    </source>
</evidence>
<comment type="caution">
    <text evidence="3">The sequence shown here is derived from an EMBL/GenBank/DDBJ whole genome shotgun (WGS) entry which is preliminary data.</text>
</comment>